<evidence type="ECO:0000256" key="1">
    <source>
        <dbReference type="SAM" id="MobiDB-lite"/>
    </source>
</evidence>
<dbReference type="GO" id="GO:0032259">
    <property type="term" value="P:methylation"/>
    <property type="evidence" value="ECO:0007669"/>
    <property type="project" value="UniProtKB-KW"/>
</dbReference>
<keyword evidence="3" id="KW-0830">Ubiquinone</keyword>
<dbReference type="Pfam" id="PF13649">
    <property type="entry name" value="Methyltransf_25"/>
    <property type="match status" value="1"/>
</dbReference>
<keyword evidence="3" id="KW-0489">Methyltransferase</keyword>
<dbReference type="InterPro" id="IPR041698">
    <property type="entry name" value="Methyltransf_25"/>
</dbReference>
<dbReference type="Gene3D" id="3.40.50.150">
    <property type="entry name" value="Vaccinia Virus protein VP39"/>
    <property type="match status" value="1"/>
</dbReference>
<dbReference type="EMBL" id="GDJX01011664">
    <property type="protein sequence ID" value="JAT56272.1"/>
    <property type="molecule type" value="Transcribed_RNA"/>
</dbReference>
<keyword evidence="3" id="KW-0808">Transferase</keyword>
<name>A0A1D1YNP8_9ARAE</name>
<dbReference type="PANTHER" id="PTHR43591">
    <property type="entry name" value="METHYLTRANSFERASE"/>
    <property type="match status" value="1"/>
</dbReference>
<dbReference type="AlphaFoldDB" id="A0A1D1YNP8"/>
<dbReference type="CDD" id="cd02440">
    <property type="entry name" value="AdoMet_MTases"/>
    <property type="match status" value="1"/>
</dbReference>
<dbReference type="SUPFAM" id="SSF53335">
    <property type="entry name" value="S-adenosyl-L-methionine-dependent methyltransferases"/>
    <property type="match status" value="1"/>
</dbReference>
<dbReference type="InterPro" id="IPR029063">
    <property type="entry name" value="SAM-dependent_MTases_sf"/>
</dbReference>
<proteinExistence type="predicted"/>
<dbReference type="PANTHER" id="PTHR43591:SF24">
    <property type="entry name" value="2-METHOXY-6-POLYPRENYL-1,4-BENZOQUINOL METHYLASE, MITOCHONDRIAL"/>
    <property type="match status" value="1"/>
</dbReference>
<evidence type="ECO:0000313" key="3">
    <source>
        <dbReference type="EMBL" id="JAT56272.1"/>
    </source>
</evidence>
<dbReference type="GO" id="GO:0008168">
    <property type="term" value="F:methyltransferase activity"/>
    <property type="evidence" value="ECO:0007669"/>
    <property type="project" value="UniProtKB-KW"/>
</dbReference>
<accession>A0A1D1YNP8</accession>
<feature type="region of interest" description="Disordered" evidence="1">
    <location>
        <begin position="1"/>
        <end position="35"/>
    </location>
</feature>
<reference evidence="3" key="1">
    <citation type="submission" date="2015-07" db="EMBL/GenBank/DDBJ databases">
        <title>Transcriptome Assembly of Anthurium amnicola.</title>
        <authorList>
            <person name="Suzuki J."/>
        </authorList>
    </citation>
    <scope>NUCLEOTIDE SEQUENCE</scope>
</reference>
<protein>
    <submittedName>
        <fullName evidence="3">Ubiquinone/menaquinone biosynthesis methyltransferase ubiE</fullName>
    </submittedName>
</protein>
<gene>
    <name evidence="3" type="primary">ubiE_64</name>
    <name evidence="3" type="ORF">g.21656</name>
</gene>
<organism evidence="3">
    <name type="scientific">Anthurium amnicola</name>
    <dbReference type="NCBI Taxonomy" id="1678845"/>
    <lineage>
        <taxon>Eukaryota</taxon>
        <taxon>Viridiplantae</taxon>
        <taxon>Streptophyta</taxon>
        <taxon>Embryophyta</taxon>
        <taxon>Tracheophyta</taxon>
        <taxon>Spermatophyta</taxon>
        <taxon>Magnoliopsida</taxon>
        <taxon>Liliopsida</taxon>
        <taxon>Araceae</taxon>
        <taxon>Pothoideae</taxon>
        <taxon>Potheae</taxon>
        <taxon>Anthurium</taxon>
    </lineage>
</organism>
<evidence type="ECO:0000259" key="2">
    <source>
        <dbReference type="Pfam" id="PF13649"/>
    </source>
</evidence>
<feature type="domain" description="Methyltransferase" evidence="2">
    <location>
        <begin position="96"/>
        <end position="187"/>
    </location>
</feature>
<sequence length="321" mass="37210">MGNSFSPLRKSSRPSSPYSPTTSSGSDGSSINSRTESFVSFNSQDDFDLEPTFPLSRTQLEQIKTWREHHYLSKLTWGNDFSAPVSEWLKQGNVKVLDMGCGTGLWLIDVASKFPTTQFIGVDILPLIPKRYPPNVEFIQADIKVRLPFPDSCFDFIHMRHMLFYFTERDWMNYVIPELLRILKPGGFLELSEADIEWYNASPITKRLISAAHNVMRMRGIDPFIITRISEIMDNTQMFVRVFERSQESQIGKWAGEKGERVLKICSGFLNGIRVPQCKLLRVSEDEYDKYVNTFKEDVNRYKTYCKVHRFYAAKRNIEGY</sequence>